<comment type="caution">
    <text evidence="1">The sequence shown here is derived from an EMBL/GenBank/DDBJ whole genome shotgun (WGS) entry which is preliminary data.</text>
</comment>
<protein>
    <submittedName>
        <fullName evidence="1">Uncharacterized protein</fullName>
    </submittedName>
</protein>
<dbReference type="Proteomes" id="UP000615446">
    <property type="component" value="Unassembled WGS sequence"/>
</dbReference>
<gene>
    <name evidence="1" type="ORF">RCL2_003086800</name>
</gene>
<name>A0A8H3MFU7_9GLOM</name>
<accession>A0A8H3MFU7</accession>
<evidence type="ECO:0000313" key="1">
    <source>
        <dbReference type="EMBL" id="GET04568.1"/>
    </source>
</evidence>
<organism evidence="1 2">
    <name type="scientific">Rhizophagus clarus</name>
    <dbReference type="NCBI Taxonomy" id="94130"/>
    <lineage>
        <taxon>Eukaryota</taxon>
        <taxon>Fungi</taxon>
        <taxon>Fungi incertae sedis</taxon>
        <taxon>Mucoromycota</taxon>
        <taxon>Glomeromycotina</taxon>
        <taxon>Glomeromycetes</taxon>
        <taxon>Glomerales</taxon>
        <taxon>Glomeraceae</taxon>
        <taxon>Rhizophagus</taxon>
    </lineage>
</organism>
<dbReference type="AlphaFoldDB" id="A0A8H3MFU7"/>
<reference evidence="1" key="1">
    <citation type="submission" date="2019-10" db="EMBL/GenBank/DDBJ databases">
        <title>Conservation and host-specific expression of non-tandemly repeated heterogenous ribosome RNA gene in arbuscular mycorrhizal fungi.</title>
        <authorList>
            <person name="Maeda T."/>
            <person name="Kobayashi Y."/>
            <person name="Nakagawa T."/>
            <person name="Ezawa T."/>
            <person name="Yamaguchi K."/>
            <person name="Bino T."/>
            <person name="Nishimoto Y."/>
            <person name="Shigenobu S."/>
            <person name="Kawaguchi M."/>
        </authorList>
    </citation>
    <scope>NUCLEOTIDE SEQUENCE</scope>
    <source>
        <strain evidence="1">HR1</strain>
    </source>
</reference>
<proteinExistence type="predicted"/>
<dbReference type="EMBL" id="BLAL01000356">
    <property type="protein sequence ID" value="GET04568.1"/>
    <property type="molecule type" value="Genomic_DNA"/>
</dbReference>
<dbReference type="OrthoDB" id="10548742at2759"/>
<evidence type="ECO:0000313" key="2">
    <source>
        <dbReference type="Proteomes" id="UP000615446"/>
    </source>
</evidence>
<sequence length="166" mass="19332">MNLGFSNYSEIQSDEKLKYINLVISDFKASSEATEVWAKLETFIGYSLTALKLMAEAIKRNFSATPKSQTVDVSESNLHQSYKISYANFNKTNSLFEVLQVVLSHRQGLWLLCQGRAELEDFFMLVEEILFVRIWCSRRDSQRYLMLDWNVNQHGNSFITVPRRKD</sequence>